<keyword evidence="4" id="KW-0206">Cytoskeleton</keyword>
<comment type="catalytic activity">
    <reaction evidence="10">
        <text>a 2'-deoxyribonucleoside 5'-diphosphate + ATP = a 2'-deoxyribonucleoside 5'-triphosphate + ADP</text>
        <dbReference type="Rhea" id="RHEA:44640"/>
        <dbReference type="ChEBI" id="CHEBI:30616"/>
        <dbReference type="ChEBI" id="CHEBI:61560"/>
        <dbReference type="ChEBI" id="CHEBI:73316"/>
        <dbReference type="ChEBI" id="CHEBI:456216"/>
        <dbReference type="EC" id="2.7.4.6"/>
    </reaction>
</comment>
<dbReference type="OrthoDB" id="270127at2759"/>
<dbReference type="InterPro" id="IPR006602">
    <property type="entry name" value="DM10_dom"/>
</dbReference>
<keyword evidence="10 12" id="KW-0418">Kinase</keyword>
<evidence type="ECO:0000259" key="11">
    <source>
        <dbReference type="PROSITE" id="PS51336"/>
    </source>
</evidence>
<sequence length="374" mass="43056">MASNDTRYIFVVEWYDKAASLVRTYNLTYFTHDKSIEMYDLKNKRVFLKRNEFPMDEKEFYLGNLITVFSRQLKIVDFADVFTRQRFQEAKQRTFAMIKPDAYNHLGKIISKIEESSLLIANMKMTKFSIQDAQEFYAEHKGKPFYETLTNFMSSDFIVGFELVGENAIKIWRELLGPTNSLVAKEQAPNSIRGLFGTDGTKNACHGSDSPNSAFRELNFFFSEKSQLQTTAIFNNCTCCVIKPHIVKSRQVGQIIDYILREGYEISALQTFTLDLPSAEEFYDVYRGVVPEFNSLAEHLTSGMCVALEVRQENVVSSFRQLCGPHDPEIGKVICENTIRSKFGIDRVRNGVHCTDLEEDGILEVEYFFNILQK</sequence>
<dbReference type="FunFam" id="3.30.70.141:FF:000004">
    <property type="entry name" value="Nucleoside diphosphate kinase 7"/>
    <property type="match status" value="1"/>
</dbReference>
<reference evidence="12 13" key="1">
    <citation type="submission" date="2011-07" db="EMBL/GenBank/DDBJ databases">
        <authorList>
            <person name="Coyne R."/>
            <person name="Brami D."/>
            <person name="Johnson J."/>
            <person name="Hostetler J."/>
            <person name="Hannick L."/>
            <person name="Clark T."/>
            <person name="Cassidy-Hanley D."/>
            <person name="Inman J."/>
        </authorList>
    </citation>
    <scope>NUCLEOTIDE SEQUENCE [LARGE SCALE GENOMIC DNA]</scope>
    <source>
        <strain evidence="12 13">G5</strain>
    </source>
</reference>
<dbReference type="InterPro" id="IPR036850">
    <property type="entry name" value="NDK-like_dom_sf"/>
</dbReference>
<dbReference type="RefSeq" id="XP_004034996.1">
    <property type="nucleotide sequence ID" value="XM_004034948.1"/>
</dbReference>
<feature type="binding site" evidence="8">
    <location>
        <position position="203"/>
    </location>
    <ligand>
        <name>ATP</name>
        <dbReference type="ChEBI" id="CHEBI:30616"/>
    </ligand>
</feature>
<dbReference type="Gene3D" id="3.30.70.141">
    <property type="entry name" value="Nucleoside diphosphate kinase-like domain"/>
    <property type="match status" value="2"/>
</dbReference>
<dbReference type="GO" id="GO:0005879">
    <property type="term" value="C:axonemal microtubule"/>
    <property type="evidence" value="ECO:0007669"/>
    <property type="project" value="TreeGrafter"/>
</dbReference>
<dbReference type="InterPro" id="IPR034907">
    <property type="entry name" value="NDK-like_dom"/>
</dbReference>
<keyword evidence="5" id="KW-0966">Cell projection</keyword>
<dbReference type="InterPro" id="IPR011410">
    <property type="entry name" value="NDPK7"/>
</dbReference>
<feature type="domain" description="DM10" evidence="11">
    <location>
        <begin position="4"/>
        <end position="91"/>
    </location>
</feature>
<keyword evidence="13" id="KW-1185">Reference proteome</keyword>
<dbReference type="SUPFAM" id="SSF54919">
    <property type="entry name" value="Nucleoside diphosphate kinase, NDK"/>
    <property type="match status" value="2"/>
</dbReference>
<dbReference type="PRINTS" id="PR01243">
    <property type="entry name" value="NUCDPKINASE"/>
</dbReference>
<accession>G0QTD3</accession>
<evidence type="ECO:0000256" key="10">
    <source>
        <dbReference type="RuleBase" id="RU004013"/>
    </source>
</evidence>
<feature type="binding site" evidence="8">
    <location>
        <position position="173"/>
    </location>
    <ligand>
        <name>ATP</name>
        <dbReference type="ChEBI" id="CHEBI:30616"/>
    </ligand>
</feature>
<dbReference type="AlphaFoldDB" id="G0QTD3"/>
<dbReference type="STRING" id="857967.G0QTD3"/>
<dbReference type="InterPro" id="IPR057579">
    <property type="entry name" value="DM10_NDK7"/>
</dbReference>
<dbReference type="PANTHER" id="PTHR43109:SF2">
    <property type="entry name" value="NUCLEOSIDE DIPHOSPHATE KINASE 7"/>
    <property type="match status" value="1"/>
</dbReference>
<feature type="binding site" evidence="8">
    <location>
        <position position="193"/>
    </location>
    <ligand>
        <name>ATP</name>
        <dbReference type="ChEBI" id="CHEBI:30616"/>
    </ligand>
</feature>
<feature type="binding site" evidence="8">
    <location>
        <position position="145"/>
    </location>
    <ligand>
        <name>ATP</name>
        <dbReference type="ChEBI" id="CHEBI:30616"/>
    </ligand>
</feature>
<dbReference type="InParanoid" id="G0QTD3"/>
<dbReference type="GO" id="GO:0004550">
    <property type="term" value="F:nucleoside diphosphate kinase activity"/>
    <property type="evidence" value="ECO:0007669"/>
    <property type="project" value="UniProtKB-EC"/>
</dbReference>
<organism evidence="12 13">
    <name type="scientific">Ichthyophthirius multifiliis</name>
    <name type="common">White spot disease agent</name>
    <name type="synonym">Ich</name>
    <dbReference type="NCBI Taxonomy" id="5932"/>
    <lineage>
        <taxon>Eukaryota</taxon>
        <taxon>Sar</taxon>
        <taxon>Alveolata</taxon>
        <taxon>Ciliophora</taxon>
        <taxon>Intramacronucleata</taxon>
        <taxon>Oligohymenophorea</taxon>
        <taxon>Hymenostomatida</taxon>
        <taxon>Ophryoglenina</taxon>
        <taxon>Ichthyophthirius</taxon>
    </lineage>
</organism>
<dbReference type="PROSITE" id="PS51374">
    <property type="entry name" value="NDPK_LIKE"/>
    <property type="match status" value="2"/>
</dbReference>
<comment type="similarity">
    <text evidence="8 9">Belongs to the NDK family.</text>
</comment>
<evidence type="ECO:0000256" key="3">
    <source>
        <dbReference type="ARBA" id="ARBA00022490"/>
    </source>
</evidence>
<evidence type="ECO:0000256" key="9">
    <source>
        <dbReference type="RuleBase" id="RU004011"/>
    </source>
</evidence>
<dbReference type="EC" id="2.7.4.6" evidence="10"/>
<feature type="binding site" evidence="8">
    <location>
        <position position="99"/>
    </location>
    <ligand>
        <name>ATP</name>
        <dbReference type="ChEBI" id="CHEBI:30616"/>
    </ligand>
</feature>
<evidence type="ECO:0000256" key="5">
    <source>
        <dbReference type="ARBA" id="ARBA00023273"/>
    </source>
</evidence>
<evidence type="ECO:0000256" key="8">
    <source>
        <dbReference type="PROSITE-ProRule" id="PRU00706"/>
    </source>
</evidence>
<dbReference type="CDD" id="cd04412">
    <property type="entry name" value="NDPk7B"/>
    <property type="match status" value="1"/>
</dbReference>
<dbReference type="SMART" id="SM00676">
    <property type="entry name" value="DM10"/>
    <property type="match status" value="1"/>
</dbReference>
<comment type="subcellular location">
    <subcellularLocation>
        <location evidence="1">Cell projection</location>
        <location evidence="1">Cilium</location>
    </subcellularLocation>
    <subcellularLocation>
        <location evidence="2">Cytoplasm</location>
        <location evidence="2">Cytoskeleton</location>
    </subcellularLocation>
</comment>
<name>G0QTD3_ICHMU</name>
<keyword evidence="10 12" id="KW-0808">Transferase</keyword>
<protein>
    <recommendedName>
        <fullName evidence="10">Nucleoside diphosphate kinase</fullName>
        <ecNumber evidence="10">2.7.4.6</ecNumber>
    </recommendedName>
</protein>
<dbReference type="SMART" id="SM00562">
    <property type="entry name" value="NDK"/>
    <property type="match status" value="2"/>
</dbReference>
<dbReference type="GO" id="GO:0006241">
    <property type="term" value="P:CTP biosynthetic process"/>
    <property type="evidence" value="ECO:0007669"/>
    <property type="project" value="InterPro"/>
</dbReference>
<keyword evidence="7 10" id="KW-0067">ATP-binding</keyword>
<dbReference type="PROSITE" id="PS51336">
    <property type="entry name" value="DM10"/>
    <property type="match status" value="1"/>
</dbReference>
<dbReference type="Pfam" id="PF25364">
    <property type="entry name" value="PH_NDK7_N"/>
    <property type="match status" value="1"/>
</dbReference>
<dbReference type="InterPro" id="IPR023005">
    <property type="entry name" value="Nucleoside_diP_kinase_AS"/>
</dbReference>
<evidence type="ECO:0000256" key="1">
    <source>
        <dbReference type="ARBA" id="ARBA00004138"/>
    </source>
</evidence>
<feature type="active site" description="Pros-phosphohistidine intermediate" evidence="6 8">
    <location>
        <position position="206"/>
    </location>
</feature>
<dbReference type="OMA" id="APKHERA"/>
<dbReference type="GeneID" id="14907661"/>
<evidence type="ECO:0000256" key="4">
    <source>
        <dbReference type="ARBA" id="ARBA00023212"/>
    </source>
</evidence>
<evidence type="ECO:0000313" key="13">
    <source>
        <dbReference type="Proteomes" id="UP000008983"/>
    </source>
</evidence>
<keyword evidence="3" id="KW-0963">Cytoplasm</keyword>
<dbReference type="GO" id="GO:0006183">
    <property type="term" value="P:GTP biosynthetic process"/>
    <property type="evidence" value="ECO:0007669"/>
    <property type="project" value="InterPro"/>
</dbReference>
<gene>
    <name evidence="12" type="ORF">IMG5_107290</name>
</gene>
<evidence type="ECO:0000256" key="6">
    <source>
        <dbReference type="PIRSR" id="PIRSR036503-50"/>
    </source>
</evidence>
<dbReference type="Pfam" id="PF00334">
    <property type="entry name" value="NDK"/>
    <property type="match status" value="2"/>
</dbReference>
<dbReference type="PROSITE" id="PS00469">
    <property type="entry name" value="NDPK"/>
    <property type="match status" value="1"/>
</dbReference>
<dbReference type="PIRSF" id="PIRSF036503">
    <property type="entry name" value="NDK7"/>
    <property type="match status" value="1"/>
</dbReference>
<keyword evidence="7 10" id="KW-0547">Nucleotide-binding</keyword>
<feature type="binding site" evidence="8">
    <location>
        <position position="179"/>
    </location>
    <ligand>
        <name>ATP</name>
        <dbReference type="ChEBI" id="CHEBI:30616"/>
    </ligand>
</feature>
<feature type="active site" description="Pros-phosphohistidine intermediate" evidence="8">
    <location>
        <position position="353"/>
    </location>
</feature>
<dbReference type="InterPro" id="IPR001564">
    <property type="entry name" value="Nucleoside_diP_kinase"/>
</dbReference>
<dbReference type="eggNOG" id="KOG0888">
    <property type="taxonomic scope" value="Eukaryota"/>
</dbReference>
<proteinExistence type="inferred from homology"/>
<evidence type="ECO:0000256" key="7">
    <source>
        <dbReference type="PIRSR" id="PIRSR036503-51"/>
    </source>
</evidence>
<evidence type="ECO:0000313" key="12">
    <source>
        <dbReference type="EMBL" id="EGR31510.1"/>
    </source>
</evidence>
<evidence type="ECO:0000256" key="2">
    <source>
        <dbReference type="ARBA" id="ARBA00004245"/>
    </source>
</evidence>
<dbReference type="EMBL" id="GL983849">
    <property type="protein sequence ID" value="EGR31510.1"/>
    <property type="molecule type" value="Genomic_DNA"/>
</dbReference>
<dbReference type="GO" id="GO:0005524">
    <property type="term" value="F:ATP binding"/>
    <property type="evidence" value="ECO:0007669"/>
    <property type="project" value="UniProtKB-KW"/>
</dbReference>
<dbReference type="Proteomes" id="UP000008983">
    <property type="component" value="Unassembled WGS sequence"/>
</dbReference>
<dbReference type="GO" id="GO:0006228">
    <property type="term" value="P:UTP biosynthetic process"/>
    <property type="evidence" value="ECO:0007669"/>
    <property type="project" value="InterPro"/>
</dbReference>
<dbReference type="PANTHER" id="PTHR43109">
    <property type="entry name" value="NUCLEOSIDE DIPHOSPHATE KINASE 7"/>
    <property type="match status" value="1"/>
</dbReference>
<dbReference type="InterPro" id="IPR037993">
    <property type="entry name" value="NDPk7B"/>
</dbReference>
<comment type="caution">
    <text evidence="8">Lacks conserved residue(s) required for the propagation of feature annotation.</text>
</comment>